<protein>
    <recommendedName>
        <fullName evidence="3">FBD domain-containing protein</fullName>
    </recommendedName>
</protein>
<accession>A0AAD8MPW2</accession>
<keyword evidence="2" id="KW-1185">Reference proteome</keyword>
<dbReference type="AlphaFoldDB" id="A0AAD8MPW2"/>
<dbReference type="EMBL" id="JAUIZM010000006">
    <property type="protein sequence ID" value="KAK1381076.1"/>
    <property type="molecule type" value="Genomic_DNA"/>
</dbReference>
<comment type="caution">
    <text evidence="1">The sequence shown here is derived from an EMBL/GenBank/DDBJ whole genome shotgun (WGS) entry which is preliminary data.</text>
</comment>
<sequence>MDLQLRGCVGIEHLSPQFTSGNNLRRLSIITSTKIEWKWFQSTTKLEFLGLTLTVANSSIKEVSKLIKLLSKIPTFSCLELDSPTLEVFGPPPSDLARPATKAVNLRSLTVYRLKIHNFCQILYVVYMIRSFPNLQDICIELALDQVKSLNPKEATIELYLASLDWKDMFLDRLQTVKMKGVVHSRYVLHFIKLLLASSPSLKVISLFCSTKITCPKEKLRIKQDLQQCHRLSLDAQIIWC</sequence>
<evidence type="ECO:0008006" key="3">
    <source>
        <dbReference type="Google" id="ProtNLM"/>
    </source>
</evidence>
<proteinExistence type="predicted"/>
<name>A0AAD8MPW2_9APIA</name>
<organism evidence="1 2">
    <name type="scientific">Heracleum sosnowskyi</name>
    <dbReference type="NCBI Taxonomy" id="360622"/>
    <lineage>
        <taxon>Eukaryota</taxon>
        <taxon>Viridiplantae</taxon>
        <taxon>Streptophyta</taxon>
        <taxon>Embryophyta</taxon>
        <taxon>Tracheophyta</taxon>
        <taxon>Spermatophyta</taxon>
        <taxon>Magnoliopsida</taxon>
        <taxon>eudicotyledons</taxon>
        <taxon>Gunneridae</taxon>
        <taxon>Pentapetalae</taxon>
        <taxon>asterids</taxon>
        <taxon>campanulids</taxon>
        <taxon>Apiales</taxon>
        <taxon>Apiaceae</taxon>
        <taxon>Apioideae</taxon>
        <taxon>apioid superclade</taxon>
        <taxon>Tordylieae</taxon>
        <taxon>Tordyliinae</taxon>
        <taxon>Heracleum</taxon>
    </lineage>
</organism>
<gene>
    <name evidence="1" type="ORF">POM88_027820</name>
</gene>
<dbReference type="SUPFAM" id="SSF52047">
    <property type="entry name" value="RNI-like"/>
    <property type="match status" value="1"/>
</dbReference>
<reference evidence="1" key="2">
    <citation type="submission" date="2023-05" db="EMBL/GenBank/DDBJ databases">
        <authorList>
            <person name="Schelkunov M.I."/>
        </authorList>
    </citation>
    <scope>NUCLEOTIDE SEQUENCE</scope>
    <source>
        <strain evidence="1">Hsosn_3</strain>
        <tissue evidence="1">Leaf</tissue>
    </source>
</reference>
<dbReference type="Proteomes" id="UP001237642">
    <property type="component" value="Unassembled WGS sequence"/>
</dbReference>
<evidence type="ECO:0000313" key="2">
    <source>
        <dbReference type="Proteomes" id="UP001237642"/>
    </source>
</evidence>
<evidence type="ECO:0000313" key="1">
    <source>
        <dbReference type="EMBL" id="KAK1381076.1"/>
    </source>
</evidence>
<reference evidence="1" key="1">
    <citation type="submission" date="2023-02" db="EMBL/GenBank/DDBJ databases">
        <title>Genome of toxic invasive species Heracleum sosnowskyi carries increased number of genes despite the absence of recent whole-genome duplications.</title>
        <authorList>
            <person name="Schelkunov M."/>
            <person name="Shtratnikova V."/>
            <person name="Makarenko M."/>
            <person name="Klepikova A."/>
            <person name="Omelchenko D."/>
            <person name="Novikova G."/>
            <person name="Obukhova E."/>
            <person name="Bogdanov V."/>
            <person name="Penin A."/>
            <person name="Logacheva M."/>
        </authorList>
    </citation>
    <scope>NUCLEOTIDE SEQUENCE</scope>
    <source>
        <strain evidence="1">Hsosn_3</strain>
        <tissue evidence="1">Leaf</tissue>
    </source>
</reference>